<dbReference type="AlphaFoldDB" id="K1SPR4"/>
<sequence length="110" mass="12181">MKLLTVSIAAYHVEDYLRETLDSFLIPEVTDQLEVLIVNDGSGEGVNEIAREYEANYPDVFCLIDKENGGHGSTVNRGIEEAAGKYFKTVDGDDYVSAEGLKELLSYLQT</sequence>
<feature type="domain" description="Glycosyltransferase 2-like" evidence="1">
    <location>
        <begin position="6"/>
        <end position="109"/>
    </location>
</feature>
<dbReference type="GO" id="GO:0016758">
    <property type="term" value="F:hexosyltransferase activity"/>
    <property type="evidence" value="ECO:0007669"/>
    <property type="project" value="UniProtKB-ARBA"/>
</dbReference>
<keyword evidence="2" id="KW-0808">Transferase</keyword>
<dbReference type="CDD" id="cd00761">
    <property type="entry name" value="Glyco_tranf_GTA_type"/>
    <property type="match status" value="1"/>
</dbReference>
<comment type="caution">
    <text evidence="2">The sequence shown here is derived from an EMBL/GenBank/DDBJ whole genome shotgun (WGS) entry which is preliminary data.</text>
</comment>
<feature type="non-terminal residue" evidence="2">
    <location>
        <position position="110"/>
    </location>
</feature>
<dbReference type="SUPFAM" id="SSF53448">
    <property type="entry name" value="Nucleotide-diphospho-sugar transferases"/>
    <property type="match status" value="1"/>
</dbReference>
<dbReference type="Gene3D" id="3.90.550.10">
    <property type="entry name" value="Spore Coat Polysaccharide Biosynthesis Protein SpsA, Chain A"/>
    <property type="match status" value="1"/>
</dbReference>
<proteinExistence type="predicted"/>
<dbReference type="EC" id="2.-.-.-" evidence="2"/>
<accession>K1SPR4</accession>
<dbReference type="InterPro" id="IPR001173">
    <property type="entry name" value="Glyco_trans_2-like"/>
</dbReference>
<gene>
    <name evidence="2" type="ORF">LEA_15125</name>
</gene>
<dbReference type="EMBL" id="AJWY01010319">
    <property type="protein sequence ID" value="EKC55865.1"/>
    <property type="molecule type" value="Genomic_DNA"/>
</dbReference>
<name>K1SPR4_9ZZZZ</name>
<reference evidence="2" key="1">
    <citation type="journal article" date="2013" name="Environ. Microbiol.">
        <title>Microbiota from the distal guts of lean and obese adolescents exhibit partial functional redundancy besides clear differences in community structure.</title>
        <authorList>
            <person name="Ferrer M."/>
            <person name="Ruiz A."/>
            <person name="Lanza F."/>
            <person name="Haange S.B."/>
            <person name="Oberbach A."/>
            <person name="Till H."/>
            <person name="Bargiela R."/>
            <person name="Campoy C."/>
            <person name="Segura M.T."/>
            <person name="Richter M."/>
            <person name="von Bergen M."/>
            <person name="Seifert J."/>
            <person name="Suarez A."/>
        </authorList>
    </citation>
    <scope>NUCLEOTIDE SEQUENCE</scope>
</reference>
<dbReference type="InterPro" id="IPR029044">
    <property type="entry name" value="Nucleotide-diphossugar_trans"/>
</dbReference>
<dbReference type="Pfam" id="PF00535">
    <property type="entry name" value="Glycos_transf_2"/>
    <property type="match status" value="1"/>
</dbReference>
<protein>
    <submittedName>
        <fullName evidence="2">Glycosyl transferase</fullName>
        <ecNumber evidence="2">2.-.-.-</ecNumber>
    </submittedName>
</protein>
<dbReference type="PANTHER" id="PTHR22916:SF3">
    <property type="entry name" value="UDP-GLCNAC:BETAGAL BETA-1,3-N-ACETYLGLUCOSAMINYLTRANSFERASE-LIKE PROTEIN 1"/>
    <property type="match status" value="1"/>
</dbReference>
<organism evidence="2">
    <name type="scientific">human gut metagenome</name>
    <dbReference type="NCBI Taxonomy" id="408170"/>
    <lineage>
        <taxon>unclassified sequences</taxon>
        <taxon>metagenomes</taxon>
        <taxon>organismal metagenomes</taxon>
    </lineage>
</organism>
<dbReference type="PANTHER" id="PTHR22916">
    <property type="entry name" value="GLYCOSYLTRANSFERASE"/>
    <property type="match status" value="1"/>
</dbReference>
<evidence type="ECO:0000259" key="1">
    <source>
        <dbReference type="Pfam" id="PF00535"/>
    </source>
</evidence>
<evidence type="ECO:0000313" key="2">
    <source>
        <dbReference type="EMBL" id="EKC55865.1"/>
    </source>
</evidence>